<keyword evidence="1" id="KW-0472">Membrane</keyword>
<evidence type="ECO:0000313" key="2">
    <source>
        <dbReference type="EMBL" id="HJB13778.1"/>
    </source>
</evidence>
<keyword evidence="1" id="KW-1133">Transmembrane helix</keyword>
<dbReference type="AlphaFoldDB" id="A0A9D2RS79"/>
<protein>
    <recommendedName>
        <fullName evidence="4">DUF4179 domain-containing protein</fullName>
    </recommendedName>
</protein>
<reference evidence="2" key="1">
    <citation type="journal article" date="2021" name="PeerJ">
        <title>Extensive microbial diversity within the chicken gut microbiome revealed by metagenomics and culture.</title>
        <authorList>
            <person name="Gilroy R."/>
            <person name="Ravi A."/>
            <person name="Getino M."/>
            <person name="Pursley I."/>
            <person name="Horton D.L."/>
            <person name="Alikhan N.F."/>
            <person name="Baker D."/>
            <person name="Gharbi K."/>
            <person name="Hall N."/>
            <person name="Watson M."/>
            <person name="Adriaenssens E.M."/>
            <person name="Foster-Nyarko E."/>
            <person name="Jarju S."/>
            <person name="Secka A."/>
            <person name="Antonio M."/>
            <person name="Oren A."/>
            <person name="Chaudhuri R.R."/>
            <person name="La Ragione R."/>
            <person name="Hildebrand F."/>
            <person name="Pallen M.J."/>
        </authorList>
    </citation>
    <scope>NUCLEOTIDE SEQUENCE</scope>
    <source>
        <strain evidence="2">ChiBcec18-1249</strain>
    </source>
</reference>
<accession>A0A9D2RS79</accession>
<keyword evidence="1" id="KW-0812">Transmembrane</keyword>
<dbReference type="Proteomes" id="UP000823824">
    <property type="component" value="Unassembled WGS sequence"/>
</dbReference>
<gene>
    <name evidence="2" type="ORF">H9787_08705</name>
</gene>
<organism evidence="2 3">
    <name type="scientific">Candidatus Oscillibacter excrementigallinarum</name>
    <dbReference type="NCBI Taxonomy" id="2838716"/>
    <lineage>
        <taxon>Bacteria</taxon>
        <taxon>Bacillati</taxon>
        <taxon>Bacillota</taxon>
        <taxon>Clostridia</taxon>
        <taxon>Eubacteriales</taxon>
        <taxon>Oscillospiraceae</taxon>
        <taxon>Oscillibacter</taxon>
    </lineage>
</organism>
<name>A0A9D2RS79_9FIRM</name>
<evidence type="ECO:0000256" key="1">
    <source>
        <dbReference type="SAM" id="Phobius"/>
    </source>
</evidence>
<comment type="caution">
    <text evidence="2">The sequence shown here is derived from an EMBL/GenBank/DDBJ whole genome shotgun (WGS) entry which is preliminary data.</text>
</comment>
<evidence type="ECO:0000313" key="3">
    <source>
        <dbReference type="Proteomes" id="UP000823824"/>
    </source>
</evidence>
<reference evidence="2" key="2">
    <citation type="submission" date="2021-04" db="EMBL/GenBank/DDBJ databases">
        <authorList>
            <person name="Gilroy R."/>
        </authorList>
    </citation>
    <scope>NUCLEOTIDE SEQUENCE</scope>
    <source>
        <strain evidence="2">ChiBcec18-1249</strain>
    </source>
</reference>
<evidence type="ECO:0008006" key="4">
    <source>
        <dbReference type="Google" id="ProtNLM"/>
    </source>
</evidence>
<feature type="transmembrane region" description="Helical" evidence="1">
    <location>
        <begin position="51"/>
        <end position="74"/>
    </location>
</feature>
<dbReference type="EMBL" id="DWZJ01000074">
    <property type="protein sequence ID" value="HJB13778.1"/>
    <property type="molecule type" value="Genomic_DNA"/>
</dbReference>
<proteinExistence type="predicted"/>
<sequence>MDELDARLRAMAKGEDWTLPPAYETAMDSLEEQVRQGTLSRPGKRGLGKRVLILAAALAVLACGFAVGAAHLNWLSPVVDDGGNGDLMAAYSVQVDQTVEGNHCDLTLENAITDGRMIYCLFTGRYDGEFPDVDEVIEDTLLTTGSWANAVSCWRLDQGEEPGQFRFIASTGQMGEAMVPPEFTEPDYLGREVELRVQIQDDEATGVMAPIETYDFTVRMNDTIPSREAAWSDGTRAEVTPLRAEVTFTTEVDAWPSFADAGAYEDWNEHILAELDPTFRFADGETFGPEDVLMEEIQRGTHGPRLGFTDLGDPTDLDSTRQIRCNLYLLAPILLDPEQITGLELGGEWYEFPAE</sequence>